<organism evidence="1 2">
    <name type="scientific">Candidatus Synechococcus calcipolaris G9</name>
    <dbReference type="NCBI Taxonomy" id="1497997"/>
    <lineage>
        <taxon>Bacteria</taxon>
        <taxon>Bacillati</taxon>
        <taxon>Cyanobacteriota</taxon>
        <taxon>Cyanophyceae</taxon>
        <taxon>Synechococcales</taxon>
        <taxon>Synechococcaceae</taxon>
        <taxon>Synechococcus</taxon>
    </lineage>
</organism>
<reference evidence="1" key="2">
    <citation type="submission" date="2022-01" db="EMBL/GenBank/DDBJ databases">
        <authorList>
            <person name="Zivanovic Y."/>
            <person name="Moreira D."/>
            <person name="Lopez-Garcia P."/>
        </authorList>
    </citation>
    <scope>NUCLEOTIDE SEQUENCE</scope>
    <source>
        <strain evidence="1">G9</strain>
    </source>
</reference>
<dbReference type="Gene3D" id="3.40.50.1240">
    <property type="entry name" value="Phosphoglycerate mutase-like"/>
    <property type="match status" value="1"/>
</dbReference>
<reference evidence="1" key="1">
    <citation type="journal article" date="2022" name="Genome Biol. Evol.">
        <title>A New Gene Family Diagnostic for Intracellular Biomineralization of Amorphous Ca Carbonates by Cyanobacteria.</title>
        <authorList>
            <person name="Benzerara K."/>
            <person name="Duprat E."/>
            <person name="Bitard-Feildel T."/>
            <person name="Caumes G."/>
            <person name="Cassier-Chauvat C."/>
            <person name="Chauvat F."/>
            <person name="Dezi M."/>
            <person name="Diop S.I."/>
            <person name="Gaschignard G."/>
            <person name="Gorgen S."/>
            <person name="Gugger M."/>
            <person name="Lopez-Garcia P."/>
            <person name="Millet M."/>
            <person name="Skouri-Panet F."/>
            <person name="Moreira D."/>
            <person name="Callebaut I."/>
        </authorList>
    </citation>
    <scope>NUCLEOTIDE SEQUENCE</scope>
    <source>
        <strain evidence="1">G9</strain>
    </source>
</reference>
<sequence length="168" mass="18725">MAELNLYLLRHGIAVEGDLFPGPDRDRPLTAKGERKTREVAREFLNFGIEADLILSSPLLRAHQTSQLFLEAGVAPELAISDTLAPAGSFGDWLQWLDHWRDETHTSLMLVGHEPNLSHWTELLLWGKSRGSLQLKKAGVIGLTLPEGDPVGNSLLFWLTPPKFILKD</sequence>
<dbReference type="RefSeq" id="WP_277866977.1">
    <property type="nucleotide sequence ID" value="NZ_JAKKUT010000002.1"/>
</dbReference>
<dbReference type="InterPro" id="IPR004449">
    <property type="entry name" value="SixA"/>
</dbReference>
<evidence type="ECO:0000313" key="2">
    <source>
        <dbReference type="Proteomes" id="UP001154265"/>
    </source>
</evidence>
<proteinExistence type="predicted"/>
<dbReference type="Pfam" id="PF00300">
    <property type="entry name" value="His_Phos_1"/>
    <property type="match status" value="1"/>
</dbReference>
<dbReference type="Proteomes" id="UP001154265">
    <property type="component" value="Unassembled WGS sequence"/>
</dbReference>
<dbReference type="NCBIfam" id="TIGR00249">
    <property type="entry name" value="sixA"/>
    <property type="match status" value="1"/>
</dbReference>
<dbReference type="CDD" id="cd07067">
    <property type="entry name" value="HP_PGM_like"/>
    <property type="match status" value="1"/>
</dbReference>
<gene>
    <name evidence="1" type="primary">sixA</name>
    <name evidence="1" type="ORF">L3556_09190</name>
</gene>
<dbReference type="InterPro" id="IPR029033">
    <property type="entry name" value="His_PPase_superfam"/>
</dbReference>
<dbReference type="SMART" id="SM00855">
    <property type="entry name" value="PGAM"/>
    <property type="match status" value="1"/>
</dbReference>
<comment type="caution">
    <text evidence="1">The sequence shown here is derived from an EMBL/GenBank/DDBJ whole genome shotgun (WGS) entry which is preliminary data.</text>
</comment>
<evidence type="ECO:0000313" key="1">
    <source>
        <dbReference type="EMBL" id="MDG2991098.1"/>
    </source>
</evidence>
<accession>A0ABT6EZR4</accession>
<keyword evidence="2" id="KW-1185">Reference proteome</keyword>
<name>A0ABT6EZR4_9SYNE</name>
<dbReference type="SUPFAM" id="SSF53254">
    <property type="entry name" value="Phosphoglycerate mutase-like"/>
    <property type="match status" value="1"/>
</dbReference>
<dbReference type="EMBL" id="JAKKUT010000002">
    <property type="protein sequence ID" value="MDG2991098.1"/>
    <property type="molecule type" value="Genomic_DNA"/>
</dbReference>
<dbReference type="InterPro" id="IPR013078">
    <property type="entry name" value="His_Pase_superF_clade-1"/>
</dbReference>
<protein>
    <submittedName>
        <fullName evidence="1">Phosphohistidine phosphatase SixA</fullName>
    </submittedName>
</protein>